<keyword evidence="1" id="KW-0472">Membrane</keyword>
<protein>
    <submittedName>
        <fullName evidence="2">Uncharacterized protein</fullName>
    </submittedName>
</protein>
<evidence type="ECO:0000313" key="3">
    <source>
        <dbReference type="Proteomes" id="UP000264589"/>
    </source>
</evidence>
<feature type="transmembrane region" description="Helical" evidence="1">
    <location>
        <begin position="142"/>
        <end position="159"/>
    </location>
</feature>
<feature type="transmembrane region" description="Helical" evidence="1">
    <location>
        <begin position="25"/>
        <end position="43"/>
    </location>
</feature>
<accession>A0A371RJT5</accession>
<comment type="caution">
    <text evidence="2">The sequence shown here is derived from an EMBL/GenBank/DDBJ whole genome shotgun (WGS) entry which is preliminary data.</text>
</comment>
<reference evidence="2 3" key="1">
    <citation type="submission" date="2018-08" db="EMBL/GenBank/DDBJ databases">
        <title>Parvularcula sp. SM1705, isolated from surface water of the South Sea China.</title>
        <authorList>
            <person name="Sun L."/>
        </authorList>
    </citation>
    <scope>NUCLEOTIDE SEQUENCE [LARGE SCALE GENOMIC DNA]</scope>
    <source>
        <strain evidence="2 3">SM1705</strain>
    </source>
</reference>
<dbReference type="InParanoid" id="A0A371RJT5"/>
<feature type="transmembrane region" description="Helical" evidence="1">
    <location>
        <begin position="108"/>
        <end position="130"/>
    </location>
</feature>
<gene>
    <name evidence="2" type="ORF">DX908_10765</name>
</gene>
<keyword evidence="1" id="KW-1133">Transmembrane helix</keyword>
<proteinExistence type="predicted"/>
<dbReference type="AlphaFoldDB" id="A0A371RJT5"/>
<evidence type="ECO:0000256" key="1">
    <source>
        <dbReference type="SAM" id="Phobius"/>
    </source>
</evidence>
<dbReference type="EMBL" id="QUQO01000001">
    <property type="protein sequence ID" value="RFB05705.1"/>
    <property type="molecule type" value="Genomic_DNA"/>
</dbReference>
<name>A0A371RJT5_9PROT</name>
<keyword evidence="3" id="KW-1185">Reference proteome</keyword>
<dbReference type="RefSeq" id="WP_116392338.1">
    <property type="nucleotide sequence ID" value="NZ_QUQO01000001.1"/>
</dbReference>
<sequence>MLGDIEIDEAESVSDEEAGMKRHQYIFGITMRLLLVLLVPALLRMSGWVTIGNIPSWLPEFILITELAILTCAAMWWIGSKAVVYILKSRLGRDHQSSADAYLDIFMFWVMCGSVQLLLRTAGFLAIILSPVPTSDASFLEMMPMVAGVLCAFLGSFPVKGKLARLQVRRHRDLFDDRHLRSFGPRES</sequence>
<keyword evidence="1" id="KW-0812">Transmembrane</keyword>
<feature type="transmembrane region" description="Helical" evidence="1">
    <location>
        <begin position="63"/>
        <end position="87"/>
    </location>
</feature>
<dbReference type="Proteomes" id="UP000264589">
    <property type="component" value="Unassembled WGS sequence"/>
</dbReference>
<evidence type="ECO:0000313" key="2">
    <source>
        <dbReference type="EMBL" id="RFB05705.1"/>
    </source>
</evidence>
<organism evidence="2 3">
    <name type="scientific">Parvularcula marina</name>
    <dbReference type="NCBI Taxonomy" id="2292771"/>
    <lineage>
        <taxon>Bacteria</taxon>
        <taxon>Pseudomonadati</taxon>
        <taxon>Pseudomonadota</taxon>
        <taxon>Alphaproteobacteria</taxon>
        <taxon>Parvularculales</taxon>
        <taxon>Parvularculaceae</taxon>
        <taxon>Parvularcula</taxon>
    </lineage>
</organism>